<gene>
    <name evidence="1" type="ORF">NCTC11636_00649</name>
</gene>
<proteinExistence type="predicted"/>
<evidence type="ECO:0000313" key="1">
    <source>
        <dbReference type="EMBL" id="VEG26683.1"/>
    </source>
</evidence>
<reference evidence="1 2" key="1">
    <citation type="submission" date="2018-12" db="EMBL/GenBank/DDBJ databases">
        <authorList>
            <consortium name="Pathogen Informatics"/>
        </authorList>
    </citation>
    <scope>NUCLEOTIDE SEQUENCE [LARGE SCALE GENOMIC DNA]</scope>
    <source>
        <strain evidence="1 2">NCTC11636</strain>
    </source>
</reference>
<dbReference type="RefSeq" id="WP_126381843.1">
    <property type="nucleotide sequence ID" value="NZ_LR134350.1"/>
</dbReference>
<protein>
    <submittedName>
        <fullName evidence="1">Protein of uncharacterized function (DUF3186)</fullName>
    </submittedName>
</protein>
<dbReference type="OrthoDB" id="4350157at2"/>
<dbReference type="Pfam" id="PF11382">
    <property type="entry name" value="MctB"/>
    <property type="match status" value="1"/>
</dbReference>
<keyword evidence="2" id="KW-1185">Reference proteome</keyword>
<dbReference type="GO" id="GO:0016020">
    <property type="term" value="C:membrane"/>
    <property type="evidence" value="ECO:0007669"/>
    <property type="project" value="InterPro"/>
</dbReference>
<dbReference type="GO" id="GO:0055070">
    <property type="term" value="P:copper ion homeostasis"/>
    <property type="evidence" value="ECO:0007669"/>
    <property type="project" value="InterPro"/>
</dbReference>
<accession>A0A3S4R9Y9</accession>
<dbReference type="KEGG" id="ahw:NCTC11636_00649"/>
<dbReference type="Proteomes" id="UP000266895">
    <property type="component" value="Chromosome"/>
</dbReference>
<sequence>MIDFRYHLVSLISVFLALAVGVVLGAGPLQNSLGTALNDQVATLRADRNATQTQLEQTEAAVHERDAYITAAADSLLPGTLADKKVALVVMPEADGGDVDTVVEMLEKSGATVTGRVTLTTAWVDLSRETFRATYSGQFSGYLGTTRSSEADAILGEGLATALTSDTADASALMDLLTASDTPLVTVDAEPTGAADMIAVVGPRTAVATGSTADATPSQDPAVWATALAGTASVSPTVVVGSADQDTDVVALLRSARAQVTTVDSVGQSTAAVSTPLALASTAAGTIGAYGFNEGADAVLPPAG</sequence>
<organism evidence="1 2">
    <name type="scientific">Actinomyces howellii</name>
    <dbReference type="NCBI Taxonomy" id="52771"/>
    <lineage>
        <taxon>Bacteria</taxon>
        <taxon>Bacillati</taxon>
        <taxon>Actinomycetota</taxon>
        <taxon>Actinomycetes</taxon>
        <taxon>Actinomycetales</taxon>
        <taxon>Actinomycetaceae</taxon>
        <taxon>Actinomyces</taxon>
    </lineage>
</organism>
<evidence type="ECO:0000313" key="2">
    <source>
        <dbReference type="Proteomes" id="UP000266895"/>
    </source>
</evidence>
<dbReference type="AlphaFoldDB" id="A0A3S4R9Y9"/>
<dbReference type="EMBL" id="LR134350">
    <property type="protein sequence ID" value="VEG26683.1"/>
    <property type="molecule type" value="Genomic_DNA"/>
</dbReference>
<dbReference type="InterPro" id="IPR021522">
    <property type="entry name" value="MctB"/>
</dbReference>
<name>A0A3S4R9Y9_9ACTO</name>